<organism evidence="1 2">
    <name type="scientific">Chrysochromulina tobinii</name>
    <dbReference type="NCBI Taxonomy" id="1460289"/>
    <lineage>
        <taxon>Eukaryota</taxon>
        <taxon>Haptista</taxon>
        <taxon>Haptophyta</taxon>
        <taxon>Prymnesiophyceae</taxon>
        <taxon>Prymnesiales</taxon>
        <taxon>Chrysochromulinaceae</taxon>
        <taxon>Chrysochromulina</taxon>
    </lineage>
</organism>
<dbReference type="EMBL" id="JWZX01002014">
    <property type="protein sequence ID" value="KOO31445.1"/>
    <property type="molecule type" value="Genomic_DNA"/>
</dbReference>
<name>A0A0M0JY19_9EUKA</name>
<reference evidence="2" key="1">
    <citation type="journal article" date="2015" name="PLoS Genet.">
        <title>Genome Sequence and Transcriptome Analyses of Chrysochromulina tobin: Metabolic Tools for Enhanced Algal Fitness in the Prominent Order Prymnesiales (Haptophyceae).</title>
        <authorList>
            <person name="Hovde B.T."/>
            <person name="Deodato C.R."/>
            <person name="Hunsperger H.M."/>
            <person name="Ryken S.A."/>
            <person name="Yost W."/>
            <person name="Jha R.K."/>
            <person name="Patterson J."/>
            <person name="Monnat R.J. Jr."/>
            <person name="Barlow S.B."/>
            <person name="Starkenburg S.R."/>
            <person name="Cattolico R.A."/>
        </authorList>
    </citation>
    <scope>NUCLEOTIDE SEQUENCE</scope>
    <source>
        <strain evidence="2">CCMP291</strain>
    </source>
</reference>
<keyword evidence="2" id="KW-1185">Reference proteome</keyword>
<dbReference type="AlphaFoldDB" id="A0A0M0JY19"/>
<protein>
    <submittedName>
        <fullName evidence="1">Uncharacterized protein</fullName>
    </submittedName>
</protein>
<gene>
    <name evidence="1" type="ORF">Ctob_015082</name>
</gene>
<comment type="caution">
    <text evidence="1">The sequence shown here is derived from an EMBL/GenBank/DDBJ whole genome shotgun (WGS) entry which is preliminary data.</text>
</comment>
<sequence length="118" mass="13311">MYAELIVGGLVRVWWTKTMAGHLERFQYGTVTVVGPASLPQRKRDPLNCTFEVTYPDQPCGAEGGKFLHDLEQPKPPEPPHEGSLRYDIFRALCDGHSTRAAIIDYVDQHGCRVEEEL</sequence>
<evidence type="ECO:0000313" key="2">
    <source>
        <dbReference type="Proteomes" id="UP000037460"/>
    </source>
</evidence>
<proteinExistence type="predicted"/>
<evidence type="ECO:0000313" key="1">
    <source>
        <dbReference type="EMBL" id="KOO31445.1"/>
    </source>
</evidence>
<accession>A0A0M0JY19</accession>
<dbReference type="Proteomes" id="UP000037460">
    <property type="component" value="Unassembled WGS sequence"/>
</dbReference>